<gene>
    <name evidence="2" type="ORF">CHTY_001460</name>
</gene>
<organism evidence="2 3">
    <name type="scientific">Candidatus Phytoplasma meliae</name>
    <dbReference type="NCBI Taxonomy" id="1848402"/>
    <lineage>
        <taxon>Bacteria</taxon>
        <taxon>Bacillati</taxon>
        <taxon>Mycoplasmatota</taxon>
        <taxon>Mollicutes</taxon>
        <taxon>Acholeplasmatales</taxon>
        <taxon>Acholeplasmataceae</taxon>
        <taxon>Candidatus Phytoplasma</taxon>
        <taxon>16SrXIII (Mexican periwinkle virescence group)</taxon>
    </lineage>
</organism>
<comment type="caution">
    <text evidence="2">The sequence shown here is derived from an EMBL/GenBank/DDBJ whole genome shotgun (WGS) entry which is preliminary data.</text>
</comment>
<reference evidence="2" key="1">
    <citation type="submission" date="2021-04" db="EMBL/GenBank/DDBJ databases">
        <title>Genomic features of Candidatus Phytoplasma meliae isolate ChTYXIII (1SrXIII-G).</title>
        <authorList>
            <person name="Fernandez F.D."/>
            <person name="Conci L.R."/>
        </authorList>
    </citation>
    <scope>NUCLEOTIDE SEQUENCE [LARGE SCALE GENOMIC DNA]</scope>
    <source>
        <strain evidence="2">ChTYXIII-Mo</strain>
    </source>
</reference>
<name>A0ABS5CY39_9MOLU</name>
<dbReference type="RefSeq" id="WP_203552154.1">
    <property type="nucleotide sequence ID" value="NZ_JACAOD020000005.1"/>
</dbReference>
<keyword evidence="3" id="KW-1185">Reference proteome</keyword>
<keyword evidence="1" id="KW-0472">Membrane</keyword>
<proteinExistence type="predicted"/>
<dbReference type="Proteomes" id="UP001195571">
    <property type="component" value="Unassembled WGS sequence"/>
</dbReference>
<keyword evidence="1" id="KW-1133">Transmembrane helix</keyword>
<evidence type="ECO:0000256" key="1">
    <source>
        <dbReference type="SAM" id="Phobius"/>
    </source>
</evidence>
<protein>
    <submittedName>
        <fullName evidence="2">Uncharacterized protein</fullName>
    </submittedName>
</protein>
<evidence type="ECO:0000313" key="2">
    <source>
        <dbReference type="EMBL" id="MBP5835891.1"/>
    </source>
</evidence>
<feature type="transmembrane region" description="Helical" evidence="1">
    <location>
        <begin position="6"/>
        <end position="30"/>
    </location>
</feature>
<evidence type="ECO:0000313" key="3">
    <source>
        <dbReference type="Proteomes" id="UP001195571"/>
    </source>
</evidence>
<keyword evidence="1" id="KW-0812">Transmembrane</keyword>
<dbReference type="EMBL" id="JACAOD020000005">
    <property type="protein sequence ID" value="MBP5835891.1"/>
    <property type="molecule type" value="Genomic_DNA"/>
</dbReference>
<sequence length="54" mass="6682">MIYFILIIFNILFLNLTIDSFFDMLTSYYFNQGYNKALKEHHLKHPNQLKRREK</sequence>
<accession>A0ABS5CY39</accession>